<dbReference type="InterPro" id="IPR050348">
    <property type="entry name" value="Protein-Tyr_Phosphatase"/>
</dbReference>
<evidence type="ECO:0000256" key="2">
    <source>
        <dbReference type="ARBA" id="ARBA00022729"/>
    </source>
</evidence>
<dbReference type="AlphaFoldDB" id="A0A1I8HPY0"/>
<dbReference type="SMART" id="SM00404">
    <property type="entry name" value="PTPc_motif"/>
    <property type="match status" value="1"/>
</dbReference>
<evidence type="ECO:0000256" key="4">
    <source>
        <dbReference type="ARBA" id="ARBA00022912"/>
    </source>
</evidence>
<dbReference type="CDD" id="cd00063">
    <property type="entry name" value="FN3"/>
    <property type="match status" value="1"/>
</dbReference>
<evidence type="ECO:0000313" key="10">
    <source>
        <dbReference type="Proteomes" id="UP000095280"/>
    </source>
</evidence>
<feature type="transmembrane region" description="Helical" evidence="6">
    <location>
        <begin position="61"/>
        <end position="85"/>
    </location>
</feature>
<keyword evidence="10" id="KW-1185">Reference proteome</keyword>
<keyword evidence="6" id="KW-0812">Transmembrane</keyword>
<name>A0A1I8HPY0_9PLAT</name>
<evidence type="ECO:0000256" key="5">
    <source>
        <dbReference type="ARBA" id="ARBA00023136"/>
    </source>
</evidence>
<reference evidence="11" key="1">
    <citation type="submission" date="2016-11" db="UniProtKB">
        <authorList>
            <consortium name="WormBaseParasite"/>
        </authorList>
    </citation>
    <scope>IDENTIFICATION</scope>
</reference>
<dbReference type="GO" id="GO:0016020">
    <property type="term" value="C:membrane"/>
    <property type="evidence" value="ECO:0007669"/>
    <property type="project" value="UniProtKB-SubCell"/>
</dbReference>
<dbReference type="PROSITE" id="PS00383">
    <property type="entry name" value="TYR_PHOSPHATASE_1"/>
    <property type="match status" value="1"/>
</dbReference>
<evidence type="ECO:0000313" key="11">
    <source>
        <dbReference type="WBParaSite" id="maker-uti_cns_0007362-snap-gene-0.5-mRNA-1"/>
    </source>
</evidence>
<feature type="domain" description="Tyrosine specific protein phosphatases" evidence="8">
    <location>
        <begin position="265"/>
        <end position="340"/>
    </location>
</feature>
<dbReference type="InterPro" id="IPR013783">
    <property type="entry name" value="Ig-like_fold"/>
</dbReference>
<feature type="domain" description="Fibronectin type-III" evidence="9">
    <location>
        <begin position="1"/>
        <end position="50"/>
    </location>
</feature>
<dbReference type="PANTHER" id="PTHR19134:SF449">
    <property type="entry name" value="TYROSINE-PROTEIN PHOSPHATASE 1"/>
    <property type="match status" value="1"/>
</dbReference>
<organism evidence="10 11">
    <name type="scientific">Macrostomum lignano</name>
    <dbReference type="NCBI Taxonomy" id="282301"/>
    <lineage>
        <taxon>Eukaryota</taxon>
        <taxon>Metazoa</taxon>
        <taxon>Spiralia</taxon>
        <taxon>Lophotrochozoa</taxon>
        <taxon>Platyhelminthes</taxon>
        <taxon>Rhabditophora</taxon>
        <taxon>Macrostomorpha</taxon>
        <taxon>Macrostomida</taxon>
        <taxon>Macrostomidae</taxon>
        <taxon>Macrostomum</taxon>
    </lineage>
</organism>
<dbReference type="Gene3D" id="2.60.40.10">
    <property type="entry name" value="Immunoglobulins"/>
    <property type="match status" value="1"/>
</dbReference>
<dbReference type="PROSITE" id="PS50853">
    <property type="entry name" value="FN3"/>
    <property type="match status" value="1"/>
</dbReference>
<dbReference type="CDD" id="cd00047">
    <property type="entry name" value="PTPc"/>
    <property type="match status" value="1"/>
</dbReference>
<dbReference type="InterPro" id="IPR003595">
    <property type="entry name" value="Tyr_Pase_cat"/>
</dbReference>
<evidence type="ECO:0000259" key="7">
    <source>
        <dbReference type="PROSITE" id="PS50055"/>
    </source>
</evidence>
<sequence>TGGPSNGSTRHTVRLEHLQPGSEYSVKVIPVSQTLRGTPAQVKFATTGGGGGGGGGGSMTIVVAVAVSVLVAMAIAAGLLGLYSLMKQAAIEQTKSFSTEDGLASGNREKNRYINILPFDNNRVKLSGDNDYINASYVSEDATASSAPFIACQGPKPATVSDHWRMIWEQMVPVTVMLTTCVEKGRTKCEQYWPDSEGESLELDCGLTVTLLSAENCGSYIVRKLRLMPNTDNKTTDGRASGMDTELLQYMEWEDHAVPNLDNLAEFLGRVHRSQRNGGGGRIVLHCSAGVGRTGTFIALDLLARRLQDCQERQEVSVYETVLQLRRCRVDMVQTKHQYAFIYKFLLNFVQKKQRISAFNDSLTDESSNDPVYVRATSATTAAGRDNEAFDATNEA</sequence>
<comment type="subcellular location">
    <subcellularLocation>
        <location evidence="1">Membrane</location>
        <topology evidence="1">Single-pass membrane protein</topology>
    </subcellularLocation>
</comment>
<dbReference type="PANTHER" id="PTHR19134">
    <property type="entry name" value="RECEPTOR-TYPE TYROSINE-PROTEIN PHOSPHATASE"/>
    <property type="match status" value="1"/>
</dbReference>
<dbReference type="GO" id="GO:0004725">
    <property type="term" value="F:protein tyrosine phosphatase activity"/>
    <property type="evidence" value="ECO:0007669"/>
    <property type="project" value="InterPro"/>
</dbReference>
<dbReference type="InterPro" id="IPR000242">
    <property type="entry name" value="PTP_cat"/>
</dbReference>
<accession>A0A1I8HPY0</accession>
<evidence type="ECO:0000256" key="1">
    <source>
        <dbReference type="ARBA" id="ARBA00004167"/>
    </source>
</evidence>
<evidence type="ECO:0000256" key="6">
    <source>
        <dbReference type="SAM" id="Phobius"/>
    </source>
</evidence>
<dbReference type="SMART" id="SM00194">
    <property type="entry name" value="PTPc"/>
    <property type="match status" value="1"/>
</dbReference>
<dbReference type="Proteomes" id="UP000095280">
    <property type="component" value="Unplaced"/>
</dbReference>
<keyword evidence="4" id="KW-0904">Protein phosphatase</keyword>
<dbReference type="WBParaSite" id="maker-uti_cns_0007362-snap-gene-0.5-mRNA-1">
    <property type="protein sequence ID" value="maker-uti_cns_0007362-snap-gene-0.5-mRNA-1"/>
    <property type="gene ID" value="maker-uti_cns_0007362-snap-gene-0.5"/>
</dbReference>
<evidence type="ECO:0000256" key="3">
    <source>
        <dbReference type="ARBA" id="ARBA00022801"/>
    </source>
</evidence>
<dbReference type="PRINTS" id="PR00700">
    <property type="entry name" value="PRTYPHPHTASE"/>
</dbReference>
<protein>
    <submittedName>
        <fullName evidence="11">Protein-tyrosine-phosphatase</fullName>
    </submittedName>
</protein>
<keyword evidence="5 6" id="KW-0472">Membrane</keyword>
<dbReference type="PROSITE" id="PS50056">
    <property type="entry name" value="TYR_PHOSPHATASE_2"/>
    <property type="match status" value="1"/>
</dbReference>
<dbReference type="SUPFAM" id="SSF52799">
    <property type="entry name" value="(Phosphotyrosine protein) phosphatases II"/>
    <property type="match status" value="1"/>
</dbReference>
<keyword evidence="3" id="KW-0378">Hydrolase</keyword>
<dbReference type="InterPro" id="IPR000387">
    <property type="entry name" value="Tyr_Pase_dom"/>
</dbReference>
<dbReference type="InterPro" id="IPR029021">
    <property type="entry name" value="Prot-tyrosine_phosphatase-like"/>
</dbReference>
<proteinExistence type="predicted"/>
<dbReference type="Gene3D" id="3.90.190.10">
    <property type="entry name" value="Protein tyrosine phosphatase superfamily"/>
    <property type="match status" value="1"/>
</dbReference>
<dbReference type="Pfam" id="PF00102">
    <property type="entry name" value="Y_phosphatase"/>
    <property type="match status" value="1"/>
</dbReference>
<dbReference type="PROSITE" id="PS50055">
    <property type="entry name" value="TYR_PHOSPHATASE_PTP"/>
    <property type="match status" value="1"/>
</dbReference>
<keyword evidence="2" id="KW-0732">Signal</keyword>
<evidence type="ECO:0000259" key="9">
    <source>
        <dbReference type="PROSITE" id="PS50853"/>
    </source>
</evidence>
<dbReference type="InterPro" id="IPR003961">
    <property type="entry name" value="FN3_dom"/>
</dbReference>
<dbReference type="InterPro" id="IPR016130">
    <property type="entry name" value="Tyr_Pase_AS"/>
</dbReference>
<feature type="domain" description="Tyrosine-protein phosphatase" evidence="7">
    <location>
        <begin position="79"/>
        <end position="349"/>
    </location>
</feature>
<evidence type="ECO:0000259" key="8">
    <source>
        <dbReference type="PROSITE" id="PS50056"/>
    </source>
</evidence>
<keyword evidence="6" id="KW-1133">Transmembrane helix</keyword>